<organism evidence="2 3">
    <name type="scientific">Alicyclobacillus macrosporangiidus</name>
    <dbReference type="NCBI Taxonomy" id="392015"/>
    <lineage>
        <taxon>Bacteria</taxon>
        <taxon>Bacillati</taxon>
        <taxon>Bacillota</taxon>
        <taxon>Bacilli</taxon>
        <taxon>Bacillales</taxon>
        <taxon>Alicyclobacillaceae</taxon>
        <taxon>Alicyclobacillus</taxon>
    </lineage>
</organism>
<name>A0A1I7FMF9_9BACL</name>
<reference evidence="3" key="1">
    <citation type="submission" date="2016-10" db="EMBL/GenBank/DDBJ databases">
        <authorList>
            <person name="Varghese N."/>
        </authorList>
    </citation>
    <scope>NUCLEOTIDE SEQUENCE [LARGE SCALE GENOMIC DNA]</scope>
    <source>
        <strain evidence="3">DSM 17980</strain>
    </source>
</reference>
<sequence>MGVGFIITVGLLSVVLGLFARQALSGMETPPEPESHQDAPHTHAM</sequence>
<evidence type="ECO:0000256" key="1">
    <source>
        <dbReference type="SAM" id="MobiDB-lite"/>
    </source>
</evidence>
<dbReference type="STRING" id="392015.SAMN05421543_101339"/>
<accession>A0A1I7FMF9</accession>
<proteinExistence type="predicted"/>
<dbReference type="EMBL" id="FPBV01000001">
    <property type="protein sequence ID" value="SFU37318.1"/>
    <property type="molecule type" value="Genomic_DNA"/>
</dbReference>
<dbReference type="AlphaFoldDB" id="A0A1I7FMF9"/>
<evidence type="ECO:0000313" key="3">
    <source>
        <dbReference type="Proteomes" id="UP000183508"/>
    </source>
</evidence>
<protein>
    <submittedName>
        <fullName evidence="2">Uncharacterized protein</fullName>
    </submittedName>
</protein>
<feature type="compositionally biased region" description="Basic and acidic residues" evidence="1">
    <location>
        <begin position="33"/>
        <end position="45"/>
    </location>
</feature>
<keyword evidence="3" id="KW-1185">Reference proteome</keyword>
<feature type="region of interest" description="Disordered" evidence="1">
    <location>
        <begin position="26"/>
        <end position="45"/>
    </location>
</feature>
<dbReference type="RefSeq" id="WP_175511400.1">
    <property type="nucleotide sequence ID" value="NZ_FPBV01000001.1"/>
</dbReference>
<dbReference type="Proteomes" id="UP000183508">
    <property type="component" value="Unassembled WGS sequence"/>
</dbReference>
<evidence type="ECO:0000313" key="2">
    <source>
        <dbReference type="EMBL" id="SFU37318.1"/>
    </source>
</evidence>
<gene>
    <name evidence="2" type="ORF">SAMN05421543_101339</name>
</gene>